<organism evidence="2 3">
    <name type="scientific">Trifolium subterraneum</name>
    <name type="common">Subterranean clover</name>
    <dbReference type="NCBI Taxonomy" id="3900"/>
    <lineage>
        <taxon>Eukaryota</taxon>
        <taxon>Viridiplantae</taxon>
        <taxon>Streptophyta</taxon>
        <taxon>Embryophyta</taxon>
        <taxon>Tracheophyta</taxon>
        <taxon>Spermatophyta</taxon>
        <taxon>Magnoliopsida</taxon>
        <taxon>eudicotyledons</taxon>
        <taxon>Gunneridae</taxon>
        <taxon>Pentapetalae</taxon>
        <taxon>rosids</taxon>
        <taxon>fabids</taxon>
        <taxon>Fabales</taxon>
        <taxon>Fabaceae</taxon>
        <taxon>Papilionoideae</taxon>
        <taxon>50 kb inversion clade</taxon>
        <taxon>NPAAA clade</taxon>
        <taxon>Hologalegina</taxon>
        <taxon>IRL clade</taxon>
        <taxon>Trifolieae</taxon>
        <taxon>Trifolium</taxon>
    </lineage>
</organism>
<proteinExistence type="predicted"/>
<dbReference type="Proteomes" id="UP000242715">
    <property type="component" value="Unassembled WGS sequence"/>
</dbReference>
<dbReference type="OrthoDB" id="1418194at2759"/>
<evidence type="ECO:0000259" key="1">
    <source>
        <dbReference type="Pfam" id="PF13966"/>
    </source>
</evidence>
<dbReference type="InterPro" id="IPR026960">
    <property type="entry name" value="RVT-Znf"/>
</dbReference>
<feature type="domain" description="Reverse transcriptase zinc-binding" evidence="1">
    <location>
        <begin position="63"/>
        <end position="151"/>
    </location>
</feature>
<gene>
    <name evidence="2" type="ORF">TSUD_86490</name>
</gene>
<dbReference type="EMBL" id="DF973946">
    <property type="protein sequence ID" value="GAU42911.1"/>
    <property type="molecule type" value="Genomic_DNA"/>
</dbReference>
<sequence>MLVGINISDTWLHAAASALRCKVGKVPFLYLRLSIGGDPRRLSFWTDAWLDTWQWQPDLVRGYTVLGAYQILTSQQLDPMDIVDDLIWHKQVPLIVSIFALRLLRDRLPTRDNLARRDIISPETRSCVAGCGGVESTQHLFLSCSTFGPLWSSVRAWIGLLSVDPLTLSDHFL</sequence>
<name>A0A2Z6NGP5_TRISU</name>
<evidence type="ECO:0000313" key="3">
    <source>
        <dbReference type="Proteomes" id="UP000242715"/>
    </source>
</evidence>
<dbReference type="PANTHER" id="PTHR36617">
    <property type="entry name" value="PROTEIN, PUTATIVE-RELATED"/>
    <property type="match status" value="1"/>
</dbReference>
<reference evidence="3" key="1">
    <citation type="journal article" date="2017" name="Front. Plant Sci.">
        <title>Climate Clever Clovers: New Paradigm to Reduce the Environmental Footprint of Ruminants by Breeding Low Methanogenic Forages Utilizing Haplotype Variation.</title>
        <authorList>
            <person name="Kaur P."/>
            <person name="Appels R."/>
            <person name="Bayer P.E."/>
            <person name="Keeble-Gagnere G."/>
            <person name="Wang J."/>
            <person name="Hirakawa H."/>
            <person name="Shirasawa K."/>
            <person name="Vercoe P."/>
            <person name="Stefanova K."/>
            <person name="Durmic Z."/>
            <person name="Nichols P."/>
            <person name="Revell C."/>
            <person name="Isobe S.N."/>
            <person name="Edwards D."/>
            <person name="Erskine W."/>
        </authorList>
    </citation>
    <scope>NUCLEOTIDE SEQUENCE [LARGE SCALE GENOMIC DNA]</scope>
    <source>
        <strain evidence="3">cv. Daliak</strain>
    </source>
</reference>
<evidence type="ECO:0000313" key="2">
    <source>
        <dbReference type="EMBL" id="GAU42911.1"/>
    </source>
</evidence>
<keyword evidence="3" id="KW-1185">Reference proteome</keyword>
<dbReference type="AlphaFoldDB" id="A0A2Z6NGP5"/>
<dbReference type="Pfam" id="PF13966">
    <property type="entry name" value="zf-RVT"/>
    <property type="match status" value="1"/>
</dbReference>
<accession>A0A2Z6NGP5</accession>
<dbReference type="PANTHER" id="PTHR36617:SF5">
    <property type="entry name" value="OS05G0421675 PROTEIN"/>
    <property type="match status" value="1"/>
</dbReference>
<protein>
    <recommendedName>
        <fullName evidence="1">Reverse transcriptase zinc-binding domain-containing protein</fullName>
    </recommendedName>
</protein>